<dbReference type="Proteomes" id="UP000076408">
    <property type="component" value="Unassembled WGS sequence"/>
</dbReference>
<proteinExistence type="evidence at transcript level"/>
<dbReference type="EMBL" id="JQ266222">
    <property type="protein sequence ID" value="AFF19515.1"/>
    <property type="molecule type" value="mRNA"/>
</dbReference>
<dbReference type="Pfam" id="PF07716">
    <property type="entry name" value="bZIP_2"/>
    <property type="match status" value="1"/>
</dbReference>
<feature type="compositionally biased region" description="Polar residues" evidence="1">
    <location>
        <begin position="121"/>
        <end position="136"/>
    </location>
</feature>
<dbReference type="EnsemblMetazoa" id="ASTEI01689-RA">
    <property type="protein sequence ID" value="ASTEI01689-PA"/>
    <property type="gene ID" value="ASTEI01689"/>
</dbReference>
<dbReference type="SUPFAM" id="SSF57959">
    <property type="entry name" value="Leucine zipper domain"/>
    <property type="match status" value="1"/>
</dbReference>
<dbReference type="InterPro" id="IPR046347">
    <property type="entry name" value="bZIP_sf"/>
</dbReference>
<dbReference type="CDD" id="cd14686">
    <property type="entry name" value="bZIP"/>
    <property type="match status" value="1"/>
</dbReference>
<feature type="region of interest" description="Disordered" evidence="1">
    <location>
        <begin position="36"/>
        <end position="63"/>
    </location>
</feature>
<dbReference type="VEuPathDB" id="VectorBase:ASTE006396"/>
<keyword evidence="5" id="KW-1185">Reference proteome</keyword>
<dbReference type="GO" id="GO:0005634">
    <property type="term" value="C:nucleus"/>
    <property type="evidence" value="ECO:0007669"/>
    <property type="project" value="UniProtKB-ARBA"/>
</dbReference>
<feature type="domain" description="BZIP" evidence="2">
    <location>
        <begin position="302"/>
        <end position="315"/>
    </location>
</feature>
<feature type="compositionally biased region" description="Low complexity" evidence="1">
    <location>
        <begin position="36"/>
        <end position="47"/>
    </location>
</feature>
<dbReference type="VEuPathDB" id="VectorBase:ASTEI20_035688"/>
<sequence>MTDFDAASALLMLSSGYHQYKNENNNIRTVLKSVNTATANSSAPSSPAKKRERKNGSPKQRIVVPQPAAFTIATIHENFSQHELLGRLSSETVPKGKTPRITPIRMGSSSPDVEKWDSRGSALSSPTLELHPDSTTSAENVSSMLYASPGMNGFAMLLKSSGNQYTSSPEPPAVVVGGTLLEETNKKRFLGNHLVEDEEGASAIVVTADKPARSPSDSGVSSILDELQQPVLQRWSKDRDASDTVLPASVQTELDKINETSAYNKDIYTKSKLANFPLEMTFNAAKSRIRKECTNEIDHQDRIKNNEASRRSRHKKKLITHMLNISLEFDRMENRQLYMEERRLTNIIMELEEKALNRGVDAQVVQKLRSSCGFQ</sequence>
<evidence type="ECO:0000259" key="2">
    <source>
        <dbReference type="PROSITE" id="PS00036"/>
    </source>
</evidence>
<feature type="region of interest" description="Disordered" evidence="1">
    <location>
        <begin position="92"/>
        <end position="136"/>
    </location>
</feature>
<dbReference type="PROSITE" id="PS00036">
    <property type="entry name" value="BZIP_BASIC"/>
    <property type="match status" value="1"/>
</dbReference>
<evidence type="ECO:0000313" key="4">
    <source>
        <dbReference type="EnsemblMetazoa" id="ASTEI01689-PA"/>
    </source>
</evidence>
<evidence type="ECO:0000313" key="5">
    <source>
        <dbReference type="Proteomes" id="UP000076408"/>
    </source>
</evidence>
<evidence type="ECO:0000256" key="1">
    <source>
        <dbReference type="SAM" id="MobiDB-lite"/>
    </source>
</evidence>
<dbReference type="OMA" id="GMNGFAM"/>
<dbReference type="VEuPathDB" id="VectorBase:ASTEI01689"/>
<dbReference type="EMBL" id="JQ266223">
    <property type="protein sequence ID" value="AFF19516.1"/>
    <property type="molecule type" value="Genomic_DNA"/>
</dbReference>
<organism evidence="3">
    <name type="scientific">Anopheles stephensi</name>
    <name type="common">Indo-Pakistan malaria mosquito</name>
    <dbReference type="NCBI Taxonomy" id="30069"/>
    <lineage>
        <taxon>Eukaryota</taxon>
        <taxon>Metazoa</taxon>
        <taxon>Ecdysozoa</taxon>
        <taxon>Arthropoda</taxon>
        <taxon>Hexapoda</taxon>
        <taxon>Insecta</taxon>
        <taxon>Pterygota</taxon>
        <taxon>Neoptera</taxon>
        <taxon>Endopterygota</taxon>
        <taxon>Diptera</taxon>
        <taxon>Nematocera</taxon>
        <taxon>Culicoidea</taxon>
        <taxon>Culicidae</taxon>
        <taxon>Anophelinae</taxon>
        <taxon>Anopheles</taxon>
    </lineage>
</organism>
<reference evidence="4" key="3">
    <citation type="submission" date="2020-05" db="UniProtKB">
        <authorList>
            <consortium name="EnsemblMetazoa"/>
        </authorList>
    </citation>
    <scope>IDENTIFICATION</scope>
    <source>
        <strain evidence="4">Indian</strain>
    </source>
</reference>
<dbReference type="GO" id="GO:0003700">
    <property type="term" value="F:DNA-binding transcription factor activity"/>
    <property type="evidence" value="ECO:0007669"/>
    <property type="project" value="InterPro"/>
</dbReference>
<evidence type="ECO:0000313" key="3">
    <source>
        <dbReference type="EMBL" id="AFF19516.1"/>
    </source>
</evidence>
<dbReference type="InterPro" id="IPR004827">
    <property type="entry name" value="bZIP"/>
</dbReference>
<reference evidence="5" key="2">
    <citation type="journal article" date="2014" name="Genome Biol.">
        <title>Genome analysis of a major urban malaria vector mosquito, Anopheles stephensi.</title>
        <authorList>
            <person name="Jiang X."/>
            <person name="Peery A."/>
            <person name="Hall A.B."/>
            <person name="Sharma A."/>
            <person name="Chen X.G."/>
            <person name="Waterhouse R.M."/>
            <person name="Komissarov A."/>
            <person name="Riehle M.M."/>
            <person name="Shouche Y."/>
            <person name="Sharakhova M.V."/>
            <person name="Lawson D."/>
            <person name="Pakpour N."/>
            <person name="Arensburger P."/>
            <person name="Davidson V.L."/>
            <person name="Eiglmeier K."/>
            <person name="Emrich S."/>
            <person name="George P."/>
            <person name="Kennedy R.C."/>
            <person name="Mane S.P."/>
            <person name="Maslen G."/>
            <person name="Oringanje C."/>
            <person name="Qi Y."/>
            <person name="Settlage R."/>
            <person name="Tojo M."/>
            <person name="Tubio J.M."/>
            <person name="Unger M.F."/>
            <person name="Wang B."/>
            <person name="Vernick K.D."/>
            <person name="Ribeiro J.M."/>
            <person name="James A.A."/>
            <person name="Michel K."/>
            <person name="Riehle M.A."/>
            <person name="Luckhart S."/>
            <person name="Sharakhov I.V."/>
            <person name="Tu Z."/>
        </authorList>
    </citation>
    <scope>NUCLEOTIDE SEQUENCE [LARGE SCALE GENOMIC DNA]</scope>
    <source>
        <strain evidence="5">Indian</strain>
    </source>
</reference>
<name>H9NAC5_ANOST</name>
<reference evidence="3" key="1">
    <citation type="submission" date="2011-12" db="EMBL/GenBank/DDBJ databases">
        <title>A conserved mosquito-specific bZip1 gene is maternally and zygotically transcribed, functionally important, and provides the most abundant intronic miRNAs in the Aedes aegypti embryo.</title>
        <authorList>
            <person name="Criscione F."/>
            <person name="Mead E.A."/>
            <person name="Smith M."/>
            <person name="Tu Z."/>
        </authorList>
    </citation>
    <scope>NUCLEOTIDE SEQUENCE</scope>
</reference>
<dbReference type="AlphaFoldDB" id="H9NAC5"/>
<protein>
    <submittedName>
        <fullName evidence="3 4">BZIP1</fullName>
    </submittedName>
</protein>
<accession>H9NAC5</accession>